<gene>
    <name evidence="2" type="ORF">B5807_01149</name>
</gene>
<feature type="region of interest" description="Disordered" evidence="1">
    <location>
        <begin position="1"/>
        <end position="60"/>
    </location>
</feature>
<dbReference type="Proteomes" id="UP000193240">
    <property type="component" value="Unassembled WGS sequence"/>
</dbReference>
<sequence length="350" mass="39390">MVGRSRRTSRTFSDYSNNANATPSSSVALNTRRNNMPGVRTRSSGEVAPTPGTAQPTRIPQHYYLPPTVPSPFFGTLDACHDAIFDWGALNTATIPVKEALLMPVSTETNWPVLLNNMVEQMGNASCTRARFLLEEFLFLVTRTLLPEQIAENRASMGRLYNRKKHLAIRLMLRYDMIREWGMGDGPQGKREMSVPSVPPPNLVGSSSVFGQPSGRPTNGTQNGNENEPILSGHRRRELMPNVWPTLIAAPQGGYPTLGVRDRMKHYITGLDKYLLLTDEEVRQWEDKVLVAWASQIVLQWQWLCQSNQTLEYMEVGGWEELDGRAEECEWIAEKKEVTTVKGVKNVEET</sequence>
<feature type="compositionally biased region" description="Polar residues" evidence="1">
    <location>
        <begin position="10"/>
        <end position="34"/>
    </location>
</feature>
<dbReference type="InParanoid" id="A0A1Y2MFT4"/>
<organism evidence="2 3">
    <name type="scientific">Epicoccum nigrum</name>
    <name type="common">Soil fungus</name>
    <name type="synonym">Epicoccum purpurascens</name>
    <dbReference type="NCBI Taxonomy" id="105696"/>
    <lineage>
        <taxon>Eukaryota</taxon>
        <taxon>Fungi</taxon>
        <taxon>Dikarya</taxon>
        <taxon>Ascomycota</taxon>
        <taxon>Pezizomycotina</taxon>
        <taxon>Dothideomycetes</taxon>
        <taxon>Pleosporomycetidae</taxon>
        <taxon>Pleosporales</taxon>
        <taxon>Pleosporineae</taxon>
        <taxon>Didymellaceae</taxon>
        <taxon>Epicoccum</taxon>
    </lineage>
</organism>
<proteinExistence type="predicted"/>
<dbReference type="AlphaFoldDB" id="A0A1Y2MFT4"/>
<evidence type="ECO:0000256" key="1">
    <source>
        <dbReference type="SAM" id="MobiDB-lite"/>
    </source>
</evidence>
<feature type="compositionally biased region" description="Polar residues" evidence="1">
    <location>
        <begin position="204"/>
        <end position="226"/>
    </location>
</feature>
<protein>
    <submittedName>
        <fullName evidence="2">Uncharacterized protein</fullName>
    </submittedName>
</protein>
<dbReference type="EMBL" id="KZ107838">
    <property type="protein sequence ID" value="OSS54950.1"/>
    <property type="molecule type" value="Genomic_DNA"/>
</dbReference>
<dbReference type="OMA" id="RYDMLRE"/>
<feature type="region of interest" description="Disordered" evidence="1">
    <location>
        <begin position="187"/>
        <end position="235"/>
    </location>
</feature>
<keyword evidence="3" id="KW-1185">Reference proteome</keyword>
<accession>A0A1Y2MFT4</accession>
<reference evidence="2 3" key="1">
    <citation type="journal article" date="2017" name="Genome Announc.">
        <title>Genome sequence of the saprophytic ascomycete Epicoccum nigrum ICMP 19927 strain isolated from New Zealand.</title>
        <authorList>
            <person name="Fokin M."/>
            <person name="Fleetwood D."/>
            <person name="Weir B.S."/>
            <person name="Villas-Boas S.G."/>
        </authorList>
    </citation>
    <scope>NUCLEOTIDE SEQUENCE [LARGE SCALE GENOMIC DNA]</scope>
    <source>
        <strain evidence="2 3">ICMP 19927</strain>
    </source>
</reference>
<evidence type="ECO:0000313" key="2">
    <source>
        <dbReference type="EMBL" id="OSS54950.1"/>
    </source>
</evidence>
<evidence type="ECO:0000313" key="3">
    <source>
        <dbReference type="Proteomes" id="UP000193240"/>
    </source>
</evidence>
<name>A0A1Y2MFT4_EPING</name>